<comment type="similarity">
    <text evidence="5">Belongs to the MetA family.</text>
</comment>
<dbReference type="EC" id="2.3.1.31" evidence="5"/>
<dbReference type="Proteomes" id="UP001271769">
    <property type="component" value="Unassembled WGS sequence"/>
</dbReference>
<feature type="active site" evidence="5">
    <location>
        <position position="237"/>
    </location>
</feature>
<dbReference type="InterPro" id="IPR005697">
    <property type="entry name" value="HST_MetA"/>
</dbReference>
<comment type="catalytic activity">
    <reaction evidence="5">
        <text>L-homoserine + acetyl-CoA = O-acetyl-L-homoserine + CoA</text>
        <dbReference type="Rhea" id="RHEA:13701"/>
        <dbReference type="ChEBI" id="CHEBI:57287"/>
        <dbReference type="ChEBI" id="CHEBI:57288"/>
        <dbReference type="ChEBI" id="CHEBI:57476"/>
        <dbReference type="ChEBI" id="CHEBI:57716"/>
        <dbReference type="EC" id="2.3.1.31"/>
    </reaction>
</comment>
<keyword evidence="5" id="KW-0486">Methionine biosynthesis</keyword>
<accession>A0ABU5DXF8</accession>
<name>A0ABU5DXF8_9PROT</name>
<evidence type="ECO:0000313" key="6">
    <source>
        <dbReference type="EMBL" id="MDY0871261.1"/>
    </source>
</evidence>
<evidence type="ECO:0000256" key="5">
    <source>
        <dbReference type="HAMAP-Rule" id="MF_00295"/>
    </source>
</evidence>
<comment type="pathway">
    <text evidence="5">Amino-acid biosynthesis; L-methionine biosynthesis via de novo pathway; O-acetyl-L-homoserine from L-homoserine: step 1/1.</text>
</comment>
<keyword evidence="2 5" id="KW-0028">Amino-acid biosynthesis</keyword>
<feature type="site" description="Important for substrate specificity" evidence="5">
    <location>
        <position position="192"/>
    </location>
</feature>
<feature type="active site" description="Proton acceptor" evidence="5">
    <location>
        <position position="235"/>
    </location>
</feature>
<evidence type="ECO:0000256" key="2">
    <source>
        <dbReference type="ARBA" id="ARBA00022605"/>
    </source>
</evidence>
<sequence length="305" mass="34698">MPIKIADKLPAFRALQNEGVRVMTETAAIRQDIRPLQIGLLNLMPNKIKTELQIARLLGATPLQIELSLVRVGNHASKNTAEDHLRTFYQTWEDARHRKFDGFIITGTPVETIPYEDVTYWPEMQQIFDWTTTNAHSTINVCWGAMAALYHFHGVPKHQLAEKAFGVYAQKIMKPSSPFLIGFSDDFVIPISRWAEIRTADVAACPDVDVLAYSDEKGVCIAQSRGTRRLYVLDHMEYDATSLGDEYARDVAAQVPIKLPHGYFPSDDPTKAPLNRWRPHAHLFFSNWINEIYQTTPFEIEKVGE</sequence>
<dbReference type="SUPFAM" id="SSF52317">
    <property type="entry name" value="Class I glutamine amidotransferase-like"/>
    <property type="match status" value="1"/>
</dbReference>
<protein>
    <recommendedName>
        <fullName evidence="5">Homoserine O-acetyltransferase</fullName>
        <shortName evidence="5">HAT</shortName>
        <ecNumber evidence="5">2.3.1.31</ecNumber>
    </recommendedName>
    <alternativeName>
        <fullName evidence="5">Homoserine transacetylase</fullName>
        <shortName evidence="5">HTA</shortName>
    </alternativeName>
</protein>
<comment type="caution">
    <text evidence="6">The sequence shown here is derived from an EMBL/GenBank/DDBJ whole genome shotgun (WGS) entry which is preliminary data.</text>
</comment>
<comment type="caution">
    <text evidence="5">Lacks conserved residue(s) required for the propagation of feature annotation.</text>
</comment>
<dbReference type="HAMAP" id="MF_00295">
    <property type="entry name" value="MetA_acyltransf"/>
    <property type="match status" value="1"/>
</dbReference>
<dbReference type="InterPro" id="IPR029062">
    <property type="entry name" value="Class_I_gatase-like"/>
</dbReference>
<dbReference type="Pfam" id="PF04204">
    <property type="entry name" value="HTS"/>
    <property type="match status" value="1"/>
</dbReference>
<evidence type="ECO:0000256" key="4">
    <source>
        <dbReference type="ARBA" id="ARBA00023315"/>
    </source>
</evidence>
<evidence type="ECO:0000256" key="1">
    <source>
        <dbReference type="ARBA" id="ARBA00022490"/>
    </source>
</evidence>
<dbReference type="InterPro" id="IPR033752">
    <property type="entry name" value="MetA_family"/>
</dbReference>
<dbReference type="CDD" id="cd03131">
    <property type="entry name" value="GATase1_HTS"/>
    <property type="match status" value="1"/>
</dbReference>
<keyword evidence="7" id="KW-1185">Reference proteome</keyword>
<dbReference type="PANTHER" id="PTHR20919:SF0">
    <property type="entry name" value="HOMOSERINE O-SUCCINYLTRANSFERASE"/>
    <property type="match status" value="1"/>
</dbReference>
<dbReference type="Gene3D" id="3.40.50.880">
    <property type="match status" value="1"/>
</dbReference>
<organism evidence="6 7">
    <name type="scientific">Dongia rigui</name>
    <dbReference type="NCBI Taxonomy" id="940149"/>
    <lineage>
        <taxon>Bacteria</taxon>
        <taxon>Pseudomonadati</taxon>
        <taxon>Pseudomonadota</taxon>
        <taxon>Alphaproteobacteria</taxon>
        <taxon>Rhodospirillales</taxon>
        <taxon>Dongiaceae</taxon>
        <taxon>Dongia</taxon>
    </lineage>
</organism>
<evidence type="ECO:0000256" key="3">
    <source>
        <dbReference type="ARBA" id="ARBA00022679"/>
    </source>
</evidence>
<feature type="binding site" evidence="5">
    <location>
        <position position="249"/>
    </location>
    <ligand>
        <name>substrate</name>
    </ligand>
</feature>
<gene>
    <name evidence="6" type="primary">metA</name>
    <name evidence="5" type="synonym">metAA</name>
    <name evidence="6" type="ORF">SMD31_04990</name>
</gene>
<dbReference type="EMBL" id="JAXCLX010000001">
    <property type="protein sequence ID" value="MDY0871261.1"/>
    <property type="molecule type" value="Genomic_DNA"/>
</dbReference>
<keyword evidence="3 5" id="KW-0808">Transferase</keyword>
<keyword evidence="1 5" id="KW-0963">Cytoplasm</keyword>
<dbReference type="NCBIfam" id="TIGR01001">
    <property type="entry name" value="metA"/>
    <property type="match status" value="1"/>
</dbReference>
<reference evidence="6 7" key="1">
    <citation type="journal article" date="2013" name="Antonie Van Leeuwenhoek">
        <title>Dongia rigui sp. nov., isolated from freshwater of a large wetland in Korea.</title>
        <authorList>
            <person name="Baik K.S."/>
            <person name="Hwang Y.M."/>
            <person name="Choi J.S."/>
            <person name="Kwon J."/>
            <person name="Seong C.N."/>
        </authorList>
    </citation>
    <scope>NUCLEOTIDE SEQUENCE [LARGE SCALE GENOMIC DNA]</scope>
    <source>
        <strain evidence="6 7">04SU4-P</strain>
    </source>
</reference>
<feature type="binding site" evidence="5">
    <location>
        <position position="163"/>
    </location>
    <ligand>
        <name>substrate</name>
    </ligand>
</feature>
<feature type="binding site" evidence="5">
    <location>
        <position position="192"/>
    </location>
    <ligand>
        <name>substrate</name>
    </ligand>
</feature>
<comment type="function">
    <text evidence="5">Transfers an acetyl group from acetyl-CoA to L-homoserine, forming acetyl-L-homoserine.</text>
</comment>
<keyword evidence="4 5" id="KW-0012">Acyltransferase</keyword>
<dbReference type="GO" id="GO:0008899">
    <property type="term" value="F:homoserine O-succinyltransferase activity"/>
    <property type="evidence" value="ECO:0007669"/>
    <property type="project" value="UniProtKB-EC"/>
</dbReference>
<evidence type="ECO:0000313" key="7">
    <source>
        <dbReference type="Proteomes" id="UP001271769"/>
    </source>
</evidence>
<proteinExistence type="inferred from homology"/>
<dbReference type="PANTHER" id="PTHR20919">
    <property type="entry name" value="HOMOSERINE O-SUCCINYLTRANSFERASE"/>
    <property type="match status" value="1"/>
</dbReference>
<dbReference type="PIRSF" id="PIRSF000450">
    <property type="entry name" value="H_ser_succinyltr"/>
    <property type="match status" value="1"/>
</dbReference>
<feature type="site" description="Important for acyl-CoA specificity" evidence="5">
    <location>
        <position position="111"/>
    </location>
</feature>
<dbReference type="RefSeq" id="WP_320499665.1">
    <property type="nucleotide sequence ID" value="NZ_JAXCLX010000001.1"/>
</dbReference>
<comment type="subcellular location">
    <subcellularLocation>
        <location evidence="5">Cytoplasm</location>
    </subcellularLocation>
</comment>
<feature type="active site" description="Acyl-thioester intermediate" evidence="5">
    <location>
        <position position="142"/>
    </location>
</feature>